<keyword evidence="6" id="KW-0325">Glycoprotein</keyword>
<organism evidence="9 10">
    <name type="scientific">Aedes aegypti</name>
    <name type="common">Yellowfever mosquito</name>
    <name type="synonym">Culex aegypti</name>
    <dbReference type="NCBI Taxonomy" id="7159"/>
    <lineage>
        <taxon>Eukaryota</taxon>
        <taxon>Metazoa</taxon>
        <taxon>Ecdysozoa</taxon>
        <taxon>Arthropoda</taxon>
        <taxon>Hexapoda</taxon>
        <taxon>Insecta</taxon>
        <taxon>Pterygota</taxon>
        <taxon>Neoptera</taxon>
        <taxon>Endopterygota</taxon>
        <taxon>Diptera</taxon>
        <taxon>Nematocera</taxon>
        <taxon>Culicoidea</taxon>
        <taxon>Culicidae</taxon>
        <taxon>Culicinae</taxon>
        <taxon>Aedini</taxon>
        <taxon>Aedes</taxon>
        <taxon>Stegomyia</taxon>
    </lineage>
</organism>
<evidence type="ECO:0000256" key="6">
    <source>
        <dbReference type="ARBA" id="ARBA00023180"/>
    </source>
</evidence>
<dbReference type="PhylomeDB" id="Q17IG0"/>
<dbReference type="InterPro" id="IPR002018">
    <property type="entry name" value="CarbesteraseB"/>
</dbReference>
<reference evidence="9" key="3">
    <citation type="submission" date="2012-09" db="EMBL/GenBank/DDBJ databases">
        <authorList>
            <consortium name="VectorBase"/>
        </authorList>
    </citation>
    <scope>NUCLEOTIDE SEQUENCE</scope>
    <source>
        <strain evidence="9">Liverpool</strain>
    </source>
</reference>
<dbReference type="Gene3D" id="3.40.50.1820">
    <property type="entry name" value="alpha/beta hydrolase"/>
    <property type="match status" value="1"/>
</dbReference>
<dbReference type="InterPro" id="IPR002168">
    <property type="entry name" value="Lipase_GDXG_HIS_AS"/>
</dbReference>
<evidence type="ECO:0000256" key="7">
    <source>
        <dbReference type="RuleBase" id="RU361235"/>
    </source>
</evidence>
<feature type="domain" description="Carboxylesterase type B" evidence="8">
    <location>
        <begin position="36"/>
        <end position="103"/>
    </location>
</feature>
<evidence type="ECO:0000256" key="2">
    <source>
        <dbReference type="ARBA" id="ARBA00010515"/>
    </source>
</evidence>
<dbReference type="Proteomes" id="UP000682892">
    <property type="component" value="Unassembled WGS sequence"/>
</dbReference>
<dbReference type="PaxDb" id="7159-AAEL002378-PA"/>
<dbReference type="AlphaFoldDB" id="Q17IG0"/>
<feature type="non-terminal residue" evidence="9">
    <location>
        <position position="1"/>
    </location>
</feature>
<evidence type="ECO:0000313" key="10">
    <source>
        <dbReference type="Proteomes" id="UP000682892"/>
    </source>
</evidence>
<protein>
    <recommendedName>
        <fullName evidence="7">Carboxylic ester hydrolase</fullName>
        <ecNumber evidence="7">3.1.1.-</ecNumber>
    </recommendedName>
</protein>
<dbReference type="EMBL" id="CH477240">
    <property type="protein sequence ID" value="EAT46416.2"/>
    <property type="molecule type" value="Genomic_DNA"/>
</dbReference>
<keyword evidence="3" id="KW-0719">Serine esterase</keyword>
<dbReference type="VEuPathDB" id="VectorBase:AAEL002378"/>
<dbReference type="InterPro" id="IPR050309">
    <property type="entry name" value="Type-B_Carboxylest/Lipase"/>
</dbReference>
<dbReference type="eggNOG" id="KOG1516">
    <property type="taxonomic scope" value="Eukaryota"/>
</dbReference>
<comment type="similarity">
    <text evidence="2">Belongs to the 'GDXG' lipolytic enzyme family.</text>
</comment>
<dbReference type="EC" id="3.1.1.-" evidence="7"/>
<dbReference type="HOGENOM" id="CLU_006586_13_2_1"/>
<evidence type="ECO:0000313" key="9">
    <source>
        <dbReference type="EMBL" id="EAT46416.2"/>
    </source>
</evidence>
<keyword evidence="5" id="KW-1015">Disulfide bond</keyword>
<dbReference type="PROSITE" id="PS01173">
    <property type="entry name" value="LIPASE_GDXG_HIS"/>
    <property type="match status" value="1"/>
</dbReference>
<evidence type="ECO:0000256" key="4">
    <source>
        <dbReference type="ARBA" id="ARBA00022801"/>
    </source>
</evidence>
<reference evidence="9" key="2">
    <citation type="journal article" date="2007" name="Science">
        <title>Genome sequence of Aedes aegypti, a major arbovirus vector.</title>
        <authorList>
            <person name="Nene V."/>
            <person name="Wortman J.R."/>
            <person name="Lawson D."/>
            <person name="Haas B."/>
            <person name="Kodira C."/>
            <person name="Tu Z.J."/>
            <person name="Loftus B."/>
            <person name="Xi Z."/>
            <person name="Megy K."/>
            <person name="Grabherr M."/>
            <person name="Ren Q."/>
            <person name="Zdobnov E.M."/>
            <person name="Lobo N.F."/>
            <person name="Campbell K.S."/>
            <person name="Brown S.E."/>
            <person name="Bonaldo M.F."/>
            <person name="Zhu J."/>
            <person name="Sinkins S.P."/>
            <person name="Hogenkamp D.G."/>
            <person name="Amedeo P."/>
            <person name="Arensburger P."/>
            <person name="Atkinson P.W."/>
            <person name="Bidwell S."/>
            <person name="Biedler J."/>
            <person name="Birney E."/>
            <person name="Bruggner R.V."/>
            <person name="Costas J."/>
            <person name="Coy M.R."/>
            <person name="Crabtree J."/>
            <person name="Crawford M."/>
            <person name="Debruyn B."/>
            <person name="Decaprio D."/>
            <person name="Eiglmeier K."/>
            <person name="Eisenstadt E."/>
            <person name="El-Dorry H."/>
            <person name="Gelbart W.M."/>
            <person name="Gomes S.L."/>
            <person name="Hammond M."/>
            <person name="Hannick L.I."/>
            <person name="Hogan J.R."/>
            <person name="Holmes M.H."/>
            <person name="Jaffe D."/>
            <person name="Johnston J.S."/>
            <person name="Kennedy R.C."/>
            <person name="Koo H."/>
            <person name="Kravitz S."/>
            <person name="Kriventseva E.V."/>
            <person name="Kulp D."/>
            <person name="Labutti K."/>
            <person name="Lee E."/>
            <person name="Li S."/>
            <person name="Lovin D.D."/>
            <person name="Mao C."/>
            <person name="Mauceli E."/>
            <person name="Menck C.F."/>
            <person name="Miller J.R."/>
            <person name="Montgomery P."/>
            <person name="Mori A."/>
            <person name="Nascimento A.L."/>
            <person name="Naveira H.F."/>
            <person name="Nusbaum C."/>
            <person name="O'leary S."/>
            <person name="Orvis J."/>
            <person name="Pertea M."/>
            <person name="Quesneville H."/>
            <person name="Reidenbach K.R."/>
            <person name="Rogers Y.H."/>
            <person name="Roth C.W."/>
            <person name="Schneider J.R."/>
            <person name="Schatz M."/>
            <person name="Shumway M."/>
            <person name="Stanke M."/>
            <person name="Stinson E.O."/>
            <person name="Tubio J.M."/>
            <person name="Vanzee J.P."/>
            <person name="Verjovski-Almeida S."/>
            <person name="Werner D."/>
            <person name="White O."/>
            <person name="Wyder S."/>
            <person name="Zeng Q."/>
            <person name="Zhao Q."/>
            <person name="Zhao Y."/>
            <person name="Hill C.A."/>
            <person name="Raikhel A.S."/>
            <person name="Soares M.B."/>
            <person name="Knudson D.L."/>
            <person name="Lee N.H."/>
            <person name="Galagan J."/>
            <person name="Salzberg S.L."/>
            <person name="Paulsen I.T."/>
            <person name="Dimopoulos G."/>
            <person name="Collins F.H."/>
            <person name="Birren B."/>
            <person name="Fraser-Liggett C.M."/>
            <person name="Severson D.W."/>
        </authorList>
    </citation>
    <scope>NUCLEOTIDE SEQUENCE [LARGE SCALE GENOMIC DNA]</scope>
    <source>
        <strain evidence="9">Liverpool</strain>
    </source>
</reference>
<dbReference type="InterPro" id="IPR019826">
    <property type="entry name" value="Carboxylesterase_B_AS"/>
</dbReference>
<sequence length="560" mass="63469">MWAKLEVIIILCRVLFHFALYKIANKVICIWPWLKRPIVELKQGSVQGVTSKLPNGKSYHCFKGIPYAKSPVGKLRFRPPIPLEKFETTPLDCSVDKGLCVQDFFFCKWTTIGTEDRLPVMVYIHGGGFRYGTANAFICDMSYLVELGVVVVTVYYRLGPLGFLCLPRAGITGNAGLKDQLLALRWVKQNIAQFGGDADNVTLFGHSAGSWGNYLHYLSPNSRKYFHRVICISGDSSSKAEIQTSPETNARMLARAMGCKANNDNEILDFLTDASPYSIAKHQDGAVSRHEEGLFQRFVFRPVAEEVLTDDSIITKDPEETLREFNSLRMPIMTGLTSAEGMLAIELNKTRLEKLNQHPEWLAPRFLVYSDDDQRVAVGNRVKSFYLHKKDIGWDTINETCKMMSDLTFVGRNILSAELLAKYQPNVTHYHFSFAFLGRYSIFSNFVNHGKIEGACHSDDIFYMNRFPGLPKLSEQSDEHKVRNIYVKLLTNFAKFSNPTPHGCNLGFTWSPVQPVAETSAEFNLDTLEIRPSPIMIRNNNESRLQFIRSLIKENKKGVI</sequence>
<dbReference type="InterPro" id="IPR029058">
    <property type="entry name" value="AB_hydrolase_fold"/>
</dbReference>
<dbReference type="Pfam" id="PF00135">
    <property type="entry name" value="COesterase"/>
    <property type="match status" value="2"/>
</dbReference>
<dbReference type="GO" id="GO:0052689">
    <property type="term" value="F:carboxylic ester hydrolase activity"/>
    <property type="evidence" value="ECO:0007669"/>
    <property type="project" value="UniProtKB-KW"/>
</dbReference>
<gene>
    <name evidence="9" type="ORF">AaeL_AAEL002378</name>
</gene>
<evidence type="ECO:0000256" key="1">
    <source>
        <dbReference type="ARBA" id="ARBA00005964"/>
    </source>
</evidence>
<proteinExistence type="inferred from homology"/>
<feature type="domain" description="Carboxylesterase type B" evidence="8">
    <location>
        <begin position="114"/>
        <end position="526"/>
    </location>
</feature>
<accession>Q17IG0</accession>
<evidence type="ECO:0000256" key="3">
    <source>
        <dbReference type="ARBA" id="ARBA00022487"/>
    </source>
</evidence>
<evidence type="ECO:0000256" key="5">
    <source>
        <dbReference type="ARBA" id="ARBA00023157"/>
    </source>
</evidence>
<dbReference type="PANTHER" id="PTHR11559">
    <property type="entry name" value="CARBOXYLESTERASE"/>
    <property type="match status" value="1"/>
</dbReference>
<dbReference type="PROSITE" id="PS00122">
    <property type="entry name" value="CARBOXYLESTERASE_B_1"/>
    <property type="match status" value="1"/>
</dbReference>
<evidence type="ECO:0000259" key="8">
    <source>
        <dbReference type="Pfam" id="PF00135"/>
    </source>
</evidence>
<comment type="similarity">
    <text evidence="1 7">Belongs to the type-B carboxylesterase/lipase family.</text>
</comment>
<reference evidence="9" key="1">
    <citation type="submission" date="2005-10" db="EMBL/GenBank/DDBJ databases">
        <authorList>
            <person name="Loftus B.J."/>
            <person name="Nene V.M."/>
            <person name="Hannick L.I."/>
            <person name="Bidwell S."/>
            <person name="Haas B."/>
            <person name="Amedeo P."/>
            <person name="Orvis J."/>
            <person name="Wortman J.R."/>
            <person name="White O.R."/>
            <person name="Salzberg S."/>
            <person name="Shumway M."/>
            <person name="Koo H."/>
            <person name="Zhao Y."/>
            <person name="Holmes M."/>
            <person name="Miller J."/>
            <person name="Schatz M."/>
            <person name="Pop M."/>
            <person name="Pai G."/>
            <person name="Utterback T."/>
            <person name="Rogers Y.-H."/>
            <person name="Kravitz S."/>
            <person name="Fraser C.M."/>
        </authorList>
    </citation>
    <scope>NUCLEOTIDE SEQUENCE</scope>
    <source>
        <strain evidence="9">Liverpool</strain>
    </source>
</reference>
<dbReference type="SUPFAM" id="SSF53474">
    <property type="entry name" value="alpha/beta-Hydrolases"/>
    <property type="match status" value="1"/>
</dbReference>
<name>Q17IG0_AEDAE</name>
<dbReference type="STRING" id="7159.Q17IG0"/>
<keyword evidence="4 7" id="KW-0378">Hydrolase</keyword>